<evidence type="ECO:0000259" key="4">
    <source>
        <dbReference type="SMART" id="SM00796"/>
    </source>
</evidence>
<dbReference type="EMBL" id="JACCBD010000001">
    <property type="protein sequence ID" value="NYD28044.1"/>
    <property type="molecule type" value="Genomic_DNA"/>
</dbReference>
<evidence type="ECO:0000256" key="3">
    <source>
        <dbReference type="ARBA" id="ARBA00022840"/>
    </source>
</evidence>
<dbReference type="PANTHER" id="PTHR43309:SF3">
    <property type="entry name" value="5-OXOPROLINASE SUBUNIT C"/>
    <property type="match status" value="1"/>
</dbReference>
<dbReference type="RefSeq" id="WP_185987774.1">
    <property type="nucleotide sequence ID" value="NZ_BAAALZ010000001.1"/>
</dbReference>
<evidence type="ECO:0000313" key="7">
    <source>
        <dbReference type="Proteomes" id="UP000586095"/>
    </source>
</evidence>
<evidence type="ECO:0000313" key="6">
    <source>
        <dbReference type="EMBL" id="NYD28044.1"/>
    </source>
</evidence>
<dbReference type="InterPro" id="IPR003778">
    <property type="entry name" value="CT_A_B"/>
</dbReference>
<comment type="caution">
    <text evidence="6">The sequence shown here is derived from an EMBL/GenBank/DDBJ whole genome shotgun (WGS) entry which is preliminary data.</text>
</comment>
<proteinExistence type="predicted"/>
<dbReference type="InterPro" id="IPR003833">
    <property type="entry name" value="CT_C_D"/>
</dbReference>
<name>A0A852RIP3_9MICO</name>
<organism evidence="6 7">
    <name type="scientific">Leucobacter aridicollis</name>
    <dbReference type="NCBI Taxonomy" id="283878"/>
    <lineage>
        <taxon>Bacteria</taxon>
        <taxon>Bacillati</taxon>
        <taxon>Actinomycetota</taxon>
        <taxon>Actinomycetes</taxon>
        <taxon>Micrococcales</taxon>
        <taxon>Microbacteriaceae</taxon>
        <taxon>Leucobacter</taxon>
    </lineage>
</organism>
<dbReference type="PANTHER" id="PTHR43309">
    <property type="entry name" value="5-OXOPROLINASE SUBUNIT C"/>
    <property type="match status" value="1"/>
</dbReference>
<dbReference type="InterPro" id="IPR029000">
    <property type="entry name" value="Cyclophilin-like_dom_sf"/>
</dbReference>
<dbReference type="Proteomes" id="UP000586095">
    <property type="component" value="Unassembled WGS sequence"/>
</dbReference>
<keyword evidence="3" id="KW-0067">ATP-binding</keyword>
<feature type="domain" description="Carboxyltransferase" evidence="4">
    <location>
        <begin position="6"/>
        <end position="202"/>
    </location>
</feature>
<sequence>MTTDRPSVKPAGTTAALIDCGSLDAALDVFAALSVARERGEFHADELVPAAQTVLVLGGDGRNPRGIAAKLPALLAASHAAARAQAAGPEVNIPVHYSGPDLTEVAALTGMSEEAVVARHTAASYAVAFTGFAPGFAYLSGGDPALAVPRRATPRARIEPGSVGLAGEFSGVYPRESPGGWQIIGSTSARMWDTEREQPAALLAGGLVRFTAVREKTEIHATRATAPQRNTDPDRPGAVLRVVDAGLQTLVQDAGRLGAAGMGVGRAGTAIRGAYRTANALVGNAPGAAALELGHGGFAADALATVVLALTGAVRQGRITGPFGSRNVAHGTPFRLSDGERLTLGPAGRGLRSILALRGGVGGDAFLGSRSRDTLAGLGPAPLTVGDEIRPAGAAASAVGAPAPQDPDLPSEGDVATLRVVLGPRDDWFDADAVARLTTQQWTVAPQSDRVGVRLTGEPLRRDAAHADAELPSEGVVLGSLQVPPDGQPVLFLADHPLTGGYPVIAVVHDDDIELAAQLAPGTTVRFTLFTDQPHTRTETRQ</sequence>
<dbReference type="SMART" id="SM00796">
    <property type="entry name" value="AHS1"/>
    <property type="match status" value="1"/>
</dbReference>
<dbReference type="GO" id="GO:0016787">
    <property type="term" value="F:hydrolase activity"/>
    <property type="evidence" value="ECO:0007669"/>
    <property type="project" value="UniProtKB-KW"/>
</dbReference>
<keyword evidence="2" id="KW-0378">Hydrolase</keyword>
<dbReference type="AlphaFoldDB" id="A0A852RIP3"/>
<dbReference type="SUPFAM" id="SSF50891">
    <property type="entry name" value="Cyclophilin-like"/>
    <property type="match status" value="2"/>
</dbReference>
<evidence type="ECO:0000259" key="5">
    <source>
        <dbReference type="SMART" id="SM00797"/>
    </source>
</evidence>
<keyword evidence="7" id="KW-1185">Reference proteome</keyword>
<keyword evidence="1" id="KW-0547">Nucleotide-binding</keyword>
<evidence type="ECO:0000256" key="2">
    <source>
        <dbReference type="ARBA" id="ARBA00022801"/>
    </source>
</evidence>
<dbReference type="InterPro" id="IPR052708">
    <property type="entry name" value="PxpC"/>
</dbReference>
<dbReference type="Gene3D" id="3.30.1360.40">
    <property type="match status" value="1"/>
</dbReference>
<evidence type="ECO:0000256" key="1">
    <source>
        <dbReference type="ARBA" id="ARBA00022741"/>
    </source>
</evidence>
<accession>A0A852RIP3</accession>
<protein>
    <submittedName>
        <fullName evidence="6">KipI family sensor histidine kinase inhibitor</fullName>
    </submittedName>
</protein>
<dbReference type="Pfam" id="PF02682">
    <property type="entry name" value="CT_C_D"/>
    <property type="match status" value="1"/>
</dbReference>
<dbReference type="GO" id="GO:0005524">
    <property type="term" value="F:ATP binding"/>
    <property type="evidence" value="ECO:0007669"/>
    <property type="project" value="UniProtKB-KW"/>
</dbReference>
<gene>
    <name evidence="6" type="ORF">BJ960_002847</name>
</gene>
<dbReference type="Pfam" id="PF02626">
    <property type="entry name" value="CT_A_B"/>
    <property type="match status" value="1"/>
</dbReference>
<dbReference type="SMART" id="SM00797">
    <property type="entry name" value="AHS2"/>
    <property type="match status" value="1"/>
</dbReference>
<reference evidence="6 7" key="1">
    <citation type="submission" date="2020-07" db="EMBL/GenBank/DDBJ databases">
        <title>Sequencing the genomes of 1000 actinobacteria strains.</title>
        <authorList>
            <person name="Klenk H.-P."/>
        </authorList>
    </citation>
    <scope>NUCLEOTIDE SEQUENCE [LARGE SCALE GENOMIC DNA]</scope>
    <source>
        <strain evidence="6 7">DSM 17380</strain>
    </source>
</reference>
<dbReference type="Gene3D" id="2.40.100.10">
    <property type="entry name" value="Cyclophilin-like"/>
    <property type="match status" value="2"/>
</dbReference>
<feature type="domain" description="Carboxyltransferase" evidence="5">
    <location>
        <begin position="261"/>
        <end position="541"/>
    </location>
</feature>